<dbReference type="PANTHER" id="PTHR44329:SF214">
    <property type="entry name" value="PROTEIN KINASE DOMAIN-CONTAINING PROTEIN"/>
    <property type="match status" value="1"/>
</dbReference>
<feature type="region of interest" description="Disordered" evidence="7">
    <location>
        <begin position="946"/>
        <end position="1000"/>
    </location>
</feature>
<dbReference type="Gene3D" id="3.30.200.20">
    <property type="entry name" value="Phosphorylase Kinase, domain 1"/>
    <property type="match status" value="1"/>
</dbReference>
<dbReference type="PRINTS" id="PR00109">
    <property type="entry name" value="TYRKINASE"/>
</dbReference>
<keyword evidence="2" id="KW-0808">Transferase</keyword>
<dbReference type="InterPro" id="IPR000719">
    <property type="entry name" value="Prot_kinase_dom"/>
</dbReference>
<dbReference type="InterPro" id="IPR008271">
    <property type="entry name" value="Ser/Thr_kinase_AS"/>
</dbReference>
<dbReference type="GO" id="GO:0005524">
    <property type="term" value="F:ATP binding"/>
    <property type="evidence" value="ECO:0007669"/>
    <property type="project" value="UniProtKB-UniRule"/>
</dbReference>
<evidence type="ECO:0000313" key="11">
    <source>
        <dbReference type="EMBL" id="SZX68296.1"/>
    </source>
</evidence>
<evidence type="ECO:0000256" key="5">
    <source>
        <dbReference type="ARBA" id="ARBA00022840"/>
    </source>
</evidence>
<evidence type="ECO:0000256" key="7">
    <source>
        <dbReference type="SAM" id="MobiDB-lite"/>
    </source>
</evidence>
<evidence type="ECO:0000256" key="6">
    <source>
        <dbReference type="PROSITE-ProRule" id="PRU10141"/>
    </source>
</evidence>
<dbReference type="Pfam" id="PF00069">
    <property type="entry name" value="Pkinase"/>
    <property type="match status" value="1"/>
</dbReference>
<dbReference type="STRING" id="3088.A0A383VV55"/>
<reference evidence="11 12" key="1">
    <citation type="submission" date="2016-10" db="EMBL/GenBank/DDBJ databases">
        <authorList>
            <person name="Cai Z."/>
        </authorList>
    </citation>
    <scope>NUCLEOTIDE SEQUENCE [LARGE SCALE GENOMIC DNA]</scope>
</reference>
<dbReference type="InterPro" id="IPR006189">
    <property type="entry name" value="CHASE_dom"/>
</dbReference>
<feature type="compositionally biased region" description="Low complexity" evidence="7">
    <location>
        <begin position="903"/>
        <end position="915"/>
    </location>
</feature>
<sequence>MGAAVQPNGCPTGDKCVLNIQHNGEQDDVLHKAQAGHTRMPALASCFQDFWRNVKERPVFMLAMPVLTFLVLCSLSVAGVVLGANKFESDQRNAADAAALDWAASFRLSTEKIFTPLVTLAILIQQNPDLQQMRKTFPEIAAKLMEEVNRERVVIQELQITPMGVISIIEPKNNDTDTRIGINLFKQPALRGGALRTIEAREYVTNGPLQLVQGNYGTIARIPIFIQNSTLNETFGTNKTLPDECTICFNATTKEKFWGFATAIGPLDDLRAGNDTRLDLLKQKGYKWLMTRPYTATERNDSKLYRPEWTAADGDYIFANSSSWPSQRNAVSRPIHIGNAQWELYLEPQGGWRPSWEHGAIAAVVLGSAVLALLVATIMALWAQQQRLLGDVLERNTQLAETTAKLQEEKLRLDALLVRQYNLLAILGKQGGSGGRSGGRGGGGGGGIAEAGETSIDSSETSSKEGLTLERIEAMRRTLAVSSNSSVQDMESIQTTELLGEGTFGKVYKGLWRGTVVAVKTMLLPANMSGAEKREKMAVMEAAISSSLSHPNIVQTYTYAIRPMREHSQNIGTLETMTDIMPTANGNGIATTATGLTNKSSTGSGGSAVHSYEVRLVLEYCDKGCLRDALDSGLFRLGADAINYLAVLDTAADVAKAMLHLHSCNVLHSDLKARNVMLSTGNADGRGIVGKVGDFGLSLKMDHMETHVSNVYQGTLTHMAPEIMLDGRVSKAADVYAFGITLWEMYTGGRAFEGVPRALLGHQITREHKRPRFPDSAPWAYRDLAERCWQPNWQERPTFEQVLRELQALRAADAQPTPALHVVLRPPRVLAGSTPSAKGSDGSPPISSGNQPNGAHSTPITPTLTRLGPAAPAIATGDASFYLEHSIDEDVIVMNSLTDWSMGPSGITQQQQQIGRPGGNGGGGGSGGGWRGSLRASRSLLMPQIVEGPGEGHEGGGDSSGAAGQQQQQQQRLDAGRAAAEVQLASMEGQAQRAQRAQLQ</sequence>
<keyword evidence="8" id="KW-0472">Membrane</keyword>
<dbReference type="GO" id="GO:0004674">
    <property type="term" value="F:protein serine/threonine kinase activity"/>
    <property type="evidence" value="ECO:0007669"/>
    <property type="project" value="UniProtKB-KW"/>
</dbReference>
<feature type="compositionally biased region" description="Polar residues" evidence="7">
    <location>
        <begin position="455"/>
        <end position="465"/>
    </location>
</feature>
<evidence type="ECO:0000256" key="3">
    <source>
        <dbReference type="ARBA" id="ARBA00022741"/>
    </source>
</evidence>
<feature type="compositionally biased region" description="Low complexity" evidence="7">
    <location>
        <begin position="960"/>
        <end position="980"/>
    </location>
</feature>
<dbReference type="PROSITE" id="PS50839">
    <property type="entry name" value="CHASE"/>
    <property type="match status" value="1"/>
</dbReference>
<dbReference type="PROSITE" id="PS00108">
    <property type="entry name" value="PROTEIN_KINASE_ST"/>
    <property type="match status" value="1"/>
</dbReference>
<dbReference type="SUPFAM" id="SSF56112">
    <property type="entry name" value="Protein kinase-like (PK-like)"/>
    <property type="match status" value="1"/>
</dbReference>
<dbReference type="AlphaFoldDB" id="A0A383VV55"/>
<feature type="compositionally biased region" description="Polar residues" evidence="7">
    <location>
        <begin position="845"/>
        <end position="864"/>
    </location>
</feature>
<gene>
    <name evidence="11" type="ORF">BQ4739_LOCUS8657</name>
</gene>
<feature type="compositionally biased region" description="Gly residues" evidence="7">
    <location>
        <begin position="916"/>
        <end position="931"/>
    </location>
</feature>
<feature type="region of interest" description="Disordered" evidence="7">
    <location>
        <begin position="823"/>
        <end position="866"/>
    </location>
</feature>
<feature type="region of interest" description="Disordered" evidence="7">
    <location>
        <begin position="903"/>
        <end position="934"/>
    </location>
</feature>
<dbReference type="Gene3D" id="1.10.510.10">
    <property type="entry name" value="Transferase(Phosphotransferase) domain 1"/>
    <property type="match status" value="1"/>
</dbReference>
<dbReference type="SMART" id="SM00220">
    <property type="entry name" value="S_TKc"/>
    <property type="match status" value="1"/>
</dbReference>
<evidence type="ECO:0000256" key="1">
    <source>
        <dbReference type="ARBA" id="ARBA00022527"/>
    </source>
</evidence>
<keyword evidence="8" id="KW-1133">Transmembrane helix</keyword>
<dbReference type="Proteomes" id="UP000256970">
    <property type="component" value="Unassembled WGS sequence"/>
</dbReference>
<feature type="transmembrane region" description="Helical" evidence="8">
    <location>
        <begin position="59"/>
        <end position="82"/>
    </location>
</feature>
<dbReference type="PROSITE" id="PS00107">
    <property type="entry name" value="PROTEIN_KINASE_ATP"/>
    <property type="match status" value="1"/>
</dbReference>
<evidence type="ECO:0008006" key="13">
    <source>
        <dbReference type="Google" id="ProtNLM"/>
    </source>
</evidence>
<evidence type="ECO:0000259" key="10">
    <source>
        <dbReference type="PROSITE" id="PS50839"/>
    </source>
</evidence>
<keyword evidence="4" id="KW-0418">Kinase</keyword>
<dbReference type="PROSITE" id="PS50011">
    <property type="entry name" value="PROTEIN_KINASE_DOM"/>
    <property type="match status" value="1"/>
</dbReference>
<dbReference type="InterPro" id="IPR017441">
    <property type="entry name" value="Protein_kinase_ATP_BS"/>
</dbReference>
<evidence type="ECO:0000256" key="8">
    <source>
        <dbReference type="SAM" id="Phobius"/>
    </source>
</evidence>
<keyword evidence="3 6" id="KW-0547">Nucleotide-binding</keyword>
<dbReference type="InterPro" id="IPR001245">
    <property type="entry name" value="Ser-Thr/Tyr_kinase_cat_dom"/>
</dbReference>
<evidence type="ECO:0000256" key="4">
    <source>
        <dbReference type="ARBA" id="ARBA00022777"/>
    </source>
</evidence>
<dbReference type="InterPro" id="IPR011009">
    <property type="entry name" value="Kinase-like_dom_sf"/>
</dbReference>
<organism evidence="11 12">
    <name type="scientific">Tetradesmus obliquus</name>
    <name type="common">Green alga</name>
    <name type="synonym">Acutodesmus obliquus</name>
    <dbReference type="NCBI Taxonomy" id="3088"/>
    <lineage>
        <taxon>Eukaryota</taxon>
        <taxon>Viridiplantae</taxon>
        <taxon>Chlorophyta</taxon>
        <taxon>core chlorophytes</taxon>
        <taxon>Chlorophyceae</taxon>
        <taxon>CS clade</taxon>
        <taxon>Sphaeropleales</taxon>
        <taxon>Scenedesmaceae</taxon>
        <taxon>Tetradesmus</taxon>
    </lineage>
</organism>
<dbReference type="SMART" id="SM01079">
    <property type="entry name" value="CHASE"/>
    <property type="match status" value="1"/>
</dbReference>
<dbReference type="Pfam" id="PF07714">
    <property type="entry name" value="PK_Tyr_Ser-Thr"/>
    <property type="match status" value="1"/>
</dbReference>
<feature type="region of interest" description="Disordered" evidence="7">
    <location>
        <begin position="431"/>
        <end position="466"/>
    </location>
</feature>
<evidence type="ECO:0000259" key="9">
    <source>
        <dbReference type="PROSITE" id="PS50011"/>
    </source>
</evidence>
<keyword evidence="1" id="KW-0723">Serine/threonine-protein kinase</keyword>
<feature type="transmembrane region" description="Helical" evidence="8">
    <location>
        <begin position="360"/>
        <end position="383"/>
    </location>
</feature>
<keyword evidence="8" id="KW-0812">Transmembrane</keyword>
<dbReference type="EMBL" id="FNXT01000848">
    <property type="protein sequence ID" value="SZX68296.1"/>
    <property type="molecule type" value="Genomic_DNA"/>
</dbReference>
<keyword evidence="12" id="KW-1185">Reference proteome</keyword>
<proteinExistence type="predicted"/>
<evidence type="ECO:0000313" key="12">
    <source>
        <dbReference type="Proteomes" id="UP000256970"/>
    </source>
</evidence>
<feature type="domain" description="Protein kinase" evidence="9">
    <location>
        <begin position="493"/>
        <end position="824"/>
    </location>
</feature>
<dbReference type="InterPro" id="IPR051681">
    <property type="entry name" value="Ser/Thr_Kinases-Pseudokinases"/>
</dbReference>
<keyword evidence="5 6" id="KW-0067">ATP-binding</keyword>
<dbReference type="PANTHER" id="PTHR44329">
    <property type="entry name" value="SERINE/THREONINE-PROTEIN KINASE TNNI3K-RELATED"/>
    <property type="match status" value="1"/>
</dbReference>
<protein>
    <recommendedName>
        <fullName evidence="13">Protein kinase domain-containing protein</fullName>
    </recommendedName>
</protein>
<name>A0A383VV55_TETOB</name>
<accession>A0A383VV55</accession>
<feature type="domain" description="CHASE" evidence="10">
    <location>
        <begin position="165"/>
        <end position="270"/>
    </location>
</feature>
<evidence type="ECO:0000256" key="2">
    <source>
        <dbReference type="ARBA" id="ARBA00022679"/>
    </source>
</evidence>
<feature type="binding site" evidence="6">
    <location>
        <position position="520"/>
    </location>
    <ligand>
        <name>ATP</name>
        <dbReference type="ChEBI" id="CHEBI:30616"/>
    </ligand>
</feature>
<feature type="compositionally biased region" description="Low complexity" evidence="7">
    <location>
        <begin position="990"/>
        <end position="1000"/>
    </location>
</feature>
<feature type="compositionally biased region" description="Gly residues" evidence="7">
    <location>
        <begin position="431"/>
        <end position="449"/>
    </location>
</feature>